<sequence length="95" mass="10657">LGPLVQFLTGLLYIESYPLFIGRTLSPTDPIVECQIRAIRDSFIPLERRVYDATTSTGYRGCATKMVFLFQNDYFGTGFSCLNAGGYANRTRTND</sequence>
<gene>
    <name evidence="1" type="ORF">METZ01_LOCUS178933</name>
</gene>
<evidence type="ECO:0000313" key="1">
    <source>
        <dbReference type="EMBL" id="SVB26079.1"/>
    </source>
</evidence>
<dbReference type="EMBL" id="UINC01034749">
    <property type="protein sequence ID" value="SVB26079.1"/>
    <property type="molecule type" value="Genomic_DNA"/>
</dbReference>
<accession>A0A382CJP8</accession>
<organism evidence="1">
    <name type="scientific">marine metagenome</name>
    <dbReference type="NCBI Taxonomy" id="408172"/>
    <lineage>
        <taxon>unclassified sequences</taxon>
        <taxon>metagenomes</taxon>
        <taxon>ecological metagenomes</taxon>
    </lineage>
</organism>
<dbReference type="AlphaFoldDB" id="A0A382CJP8"/>
<reference evidence="1" key="1">
    <citation type="submission" date="2018-05" db="EMBL/GenBank/DDBJ databases">
        <authorList>
            <person name="Lanie J.A."/>
            <person name="Ng W.-L."/>
            <person name="Kazmierczak K.M."/>
            <person name="Andrzejewski T.M."/>
            <person name="Davidsen T.M."/>
            <person name="Wayne K.J."/>
            <person name="Tettelin H."/>
            <person name="Glass J.I."/>
            <person name="Rusch D."/>
            <person name="Podicherti R."/>
            <person name="Tsui H.-C.T."/>
            <person name="Winkler M.E."/>
        </authorList>
    </citation>
    <scope>NUCLEOTIDE SEQUENCE</scope>
</reference>
<protein>
    <submittedName>
        <fullName evidence="1">Uncharacterized protein</fullName>
    </submittedName>
</protein>
<proteinExistence type="predicted"/>
<feature type="non-terminal residue" evidence="1">
    <location>
        <position position="1"/>
    </location>
</feature>
<name>A0A382CJP8_9ZZZZ</name>